<gene>
    <name evidence="4" type="ORF">BEN30_01050</name>
</gene>
<dbReference type="RefSeq" id="WP_069959374.1">
    <property type="nucleotide sequence ID" value="NZ_MCGG01000078.1"/>
</dbReference>
<evidence type="ECO:0000313" key="4">
    <source>
        <dbReference type="EMBL" id="OEJ64026.1"/>
    </source>
</evidence>
<evidence type="ECO:0000256" key="1">
    <source>
        <dbReference type="ARBA" id="ARBA00022908"/>
    </source>
</evidence>
<evidence type="ECO:0000256" key="2">
    <source>
        <dbReference type="PROSITE-ProRule" id="PRU01248"/>
    </source>
</evidence>
<dbReference type="SUPFAM" id="SSF56349">
    <property type="entry name" value="DNA breaking-rejoining enzymes"/>
    <property type="match status" value="1"/>
</dbReference>
<evidence type="ECO:0000313" key="5">
    <source>
        <dbReference type="Proteomes" id="UP000095347"/>
    </source>
</evidence>
<dbReference type="GO" id="GO:0003677">
    <property type="term" value="F:DNA binding"/>
    <property type="evidence" value="ECO:0007669"/>
    <property type="project" value="UniProtKB-UniRule"/>
</dbReference>
<name>A0A1E5Q328_9PROT</name>
<dbReference type="Proteomes" id="UP000095347">
    <property type="component" value="Unassembled WGS sequence"/>
</dbReference>
<evidence type="ECO:0000259" key="3">
    <source>
        <dbReference type="PROSITE" id="PS51900"/>
    </source>
</evidence>
<keyword evidence="1" id="KW-0229">DNA integration</keyword>
<dbReference type="STRING" id="28181.BEN30_01050"/>
<keyword evidence="5" id="KW-1185">Reference proteome</keyword>
<dbReference type="PROSITE" id="PS51900">
    <property type="entry name" value="CB"/>
    <property type="match status" value="1"/>
</dbReference>
<accession>A0A1E5Q328</accession>
<reference evidence="5" key="1">
    <citation type="submission" date="2016-07" db="EMBL/GenBank/DDBJ databases">
        <authorList>
            <person name="Florea S."/>
            <person name="Webb J.S."/>
            <person name="Jaromczyk J."/>
            <person name="Schardl C.L."/>
        </authorList>
    </citation>
    <scope>NUCLEOTIDE SEQUENCE [LARGE SCALE GENOMIC DNA]</scope>
    <source>
        <strain evidence="5">MV-1</strain>
    </source>
</reference>
<sequence length="296" mass="33618">MTKNILKQHLKWYAVLEIPKDLRGHFGKARFKETLKTDSEAIARRRAAPLIATWKGKIEAARTGTDDSVLQDIKFWQHALSTTTTEDEETIIRDFAVEAAEKLELQEEGAGVRMYKTIIGELIPTDQYIDEWLASLSDTSKTKDMKRREVERFAVVFPTLDTITKKAVKRWCVGLMGEGGLKLKTITKNLSFLRSYWSYLESVEVVSDEYEPLHNLGFSTKSSKASKQDETVPFSAGDVVKLRAEAEKKKDTKLVDLITLAMWSGARIEELCSLTEALDQMKGGNTWEPVDYHSDF</sequence>
<dbReference type="GO" id="GO:0015074">
    <property type="term" value="P:DNA integration"/>
    <property type="evidence" value="ECO:0007669"/>
    <property type="project" value="UniProtKB-KW"/>
</dbReference>
<dbReference type="OrthoDB" id="9784724at2"/>
<organism evidence="4 5">
    <name type="scientific">Magnetovibrio blakemorei</name>
    <dbReference type="NCBI Taxonomy" id="28181"/>
    <lineage>
        <taxon>Bacteria</taxon>
        <taxon>Pseudomonadati</taxon>
        <taxon>Pseudomonadota</taxon>
        <taxon>Alphaproteobacteria</taxon>
        <taxon>Rhodospirillales</taxon>
        <taxon>Magnetovibrionaceae</taxon>
        <taxon>Magnetovibrio</taxon>
    </lineage>
</organism>
<dbReference type="EMBL" id="MCGG01000078">
    <property type="protein sequence ID" value="OEJ64026.1"/>
    <property type="molecule type" value="Genomic_DNA"/>
</dbReference>
<dbReference type="InterPro" id="IPR046668">
    <property type="entry name" value="DUF6538"/>
</dbReference>
<dbReference type="InterPro" id="IPR011010">
    <property type="entry name" value="DNA_brk_join_enz"/>
</dbReference>
<proteinExistence type="predicted"/>
<dbReference type="AlphaFoldDB" id="A0A1E5Q328"/>
<feature type="domain" description="Core-binding (CB)" evidence="3">
    <location>
        <begin position="123"/>
        <end position="201"/>
    </location>
</feature>
<dbReference type="PROSITE" id="PS50096">
    <property type="entry name" value="IQ"/>
    <property type="match status" value="1"/>
</dbReference>
<protein>
    <recommendedName>
        <fullName evidence="3">Core-binding (CB) domain-containing protein</fullName>
    </recommendedName>
</protein>
<comment type="caution">
    <text evidence="4">The sequence shown here is derived from an EMBL/GenBank/DDBJ whole genome shotgun (WGS) entry which is preliminary data.</text>
</comment>
<dbReference type="InterPro" id="IPR044068">
    <property type="entry name" value="CB"/>
</dbReference>
<dbReference type="Pfam" id="PF20172">
    <property type="entry name" value="DUF6538"/>
    <property type="match status" value="1"/>
</dbReference>
<keyword evidence="2" id="KW-0238">DNA-binding</keyword>